<evidence type="ECO:0000313" key="4">
    <source>
        <dbReference type="Proteomes" id="UP000297951"/>
    </source>
</evidence>
<sequence length="134" mass="15081">MNEQDKNQEVSVFRKSLEDYRNGVKPEESQDPAASVSQSLPSGVGQVPATGQLTLADHLIWFVTRIFIPWAVSFAGLVVLAMRFSASIGSSFLVPFFEKVTQYQFFAFVLYAVVLIFFRWVQVRDGKGPGRWSI</sequence>
<keyword evidence="2" id="KW-0812">Transmembrane</keyword>
<dbReference type="EMBL" id="SPQC01000004">
    <property type="protein sequence ID" value="TFU23827.1"/>
    <property type="molecule type" value="Genomic_DNA"/>
</dbReference>
<evidence type="ECO:0000256" key="1">
    <source>
        <dbReference type="SAM" id="MobiDB-lite"/>
    </source>
</evidence>
<protein>
    <submittedName>
        <fullName evidence="3">Uncharacterized protein</fullName>
    </submittedName>
</protein>
<gene>
    <name evidence="3" type="ORF">E4U03_01595</name>
</gene>
<organism evidence="3 4">
    <name type="scientific">Rothia nasimurium</name>
    <dbReference type="NCBI Taxonomy" id="85336"/>
    <lineage>
        <taxon>Bacteria</taxon>
        <taxon>Bacillati</taxon>
        <taxon>Actinomycetota</taxon>
        <taxon>Actinomycetes</taxon>
        <taxon>Micrococcales</taxon>
        <taxon>Micrococcaceae</taxon>
        <taxon>Rothia</taxon>
    </lineage>
</organism>
<dbReference type="AlphaFoldDB" id="A0A4Y9F5Z2"/>
<dbReference type="RefSeq" id="WP_135011246.1">
    <property type="nucleotide sequence ID" value="NZ_JADGLK010000004.1"/>
</dbReference>
<dbReference type="Proteomes" id="UP000297951">
    <property type="component" value="Unassembled WGS sequence"/>
</dbReference>
<evidence type="ECO:0000313" key="3">
    <source>
        <dbReference type="EMBL" id="TFU23827.1"/>
    </source>
</evidence>
<reference evidence="3 4" key="1">
    <citation type="submission" date="2019-03" db="EMBL/GenBank/DDBJ databases">
        <title>Diversity of the mouse oral microbiome.</title>
        <authorList>
            <person name="Joseph S."/>
            <person name="Aduse-Opoku J."/>
            <person name="Curtis M."/>
            <person name="Wade W."/>
            <person name="Hashim A."/>
        </authorList>
    </citation>
    <scope>NUCLEOTIDE SEQUENCE [LARGE SCALE GENOMIC DNA]</scope>
    <source>
        <strain evidence="4">irhom_31</strain>
    </source>
</reference>
<feature type="compositionally biased region" description="Basic and acidic residues" evidence="1">
    <location>
        <begin position="19"/>
        <end position="28"/>
    </location>
</feature>
<feature type="transmembrane region" description="Helical" evidence="2">
    <location>
        <begin position="59"/>
        <end position="82"/>
    </location>
</feature>
<name>A0A4Y9F5Z2_9MICC</name>
<evidence type="ECO:0000256" key="2">
    <source>
        <dbReference type="SAM" id="Phobius"/>
    </source>
</evidence>
<comment type="caution">
    <text evidence="3">The sequence shown here is derived from an EMBL/GenBank/DDBJ whole genome shotgun (WGS) entry which is preliminary data.</text>
</comment>
<keyword evidence="2" id="KW-0472">Membrane</keyword>
<keyword evidence="2" id="KW-1133">Transmembrane helix</keyword>
<feature type="region of interest" description="Disordered" evidence="1">
    <location>
        <begin position="19"/>
        <end position="41"/>
    </location>
</feature>
<proteinExistence type="predicted"/>
<accession>A0A4Y9F5Z2</accession>
<feature type="transmembrane region" description="Helical" evidence="2">
    <location>
        <begin position="102"/>
        <end position="121"/>
    </location>
</feature>